<sequence length="157" mass="17475">MDRKEETTRLASALALRNTTGVCALVKIDTQTGEHTYARARTHAQVHAHAFTTQNTNIPKYFLYRERTHIRTSCHTFVGGTADGSNQQLSGKQSSEVEQCAQGGVCKLTLRKLAVTRAVVADSSPFPFTVDALHYKRHMHCMFKMHQSKGIPKSSDI</sequence>
<keyword evidence="2" id="KW-1185">Reference proteome</keyword>
<dbReference type="EMBL" id="CAKAEH010001837">
    <property type="protein sequence ID" value="CAG9539751.1"/>
    <property type="molecule type" value="Genomic_DNA"/>
</dbReference>
<comment type="caution">
    <text evidence="1">The sequence shown here is derived from an EMBL/GenBank/DDBJ whole genome shotgun (WGS) entry which is preliminary data.</text>
</comment>
<organism evidence="1 2">
    <name type="scientific">Cercopithifilaria johnstoni</name>
    <dbReference type="NCBI Taxonomy" id="2874296"/>
    <lineage>
        <taxon>Eukaryota</taxon>
        <taxon>Metazoa</taxon>
        <taxon>Ecdysozoa</taxon>
        <taxon>Nematoda</taxon>
        <taxon>Chromadorea</taxon>
        <taxon>Rhabditida</taxon>
        <taxon>Spirurina</taxon>
        <taxon>Spiruromorpha</taxon>
        <taxon>Filarioidea</taxon>
        <taxon>Onchocercidae</taxon>
        <taxon>Cercopithifilaria</taxon>
    </lineage>
</organism>
<name>A0A8J2Q3S9_9BILA</name>
<dbReference type="AlphaFoldDB" id="A0A8J2Q3S9"/>
<evidence type="ECO:0000313" key="1">
    <source>
        <dbReference type="EMBL" id="CAG9539751.1"/>
    </source>
</evidence>
<dbReference type="Proteomes" id="UP000746747">
    <property type="component" value="Unassembled WGS sequence"/>
</dbReference>
<gene>
    <name evidence="1" type="ORF">CJOHNSTONI_LOCUS9323</name>
</gene>
<reference evidence="1" key="1">
    <citation type="submission" date="2021-09" db="EMBL/GenBank/DDBJ databases">
        <authorList>
            <consortium name="Pathogen Informatics"/>
        </authorList>
    </citation>
    <scope>NUCLEOTIDE SEQUENCE</scope>
</reference>
<protein>
    <submittedName>
        <fullName evidence="1">Uncharacterized protein</fullName>
    </submittedName>
</protein>
<dbReference type="OrthoDB" id="10616358at2759"/>
<proteinExistence type="predicted"/>
<accession>A0A8J2Q3S9</accession>
<evidence type="ECO:0000313" key="2">
    <source>
        <dbReference type="Proteomes" id="UP000746747"/>
    </source>
</evidence>